<dbReference type="Proteomes" id="UP001529275">
    <property type="component" value="Unassembled WGS sequence"/>
</dbReference>
<dbReference type="EMBL" id="JAUDCK010000007">
    <property type="protein sequence ID" value="MDM8195335.1"/>
    <property type="molecule type" value="Genomic_DNA"/>
</dbReference>
<sequence>MNFVYDDEELLEPYEWQDDDSYEEIENAPLYHVSTKQLHDFLYAKFYQFSGTDGIFIVGDGHYCFVVDIKNHTIVRRGTFSWQQRQQINDILKQEPITFFQYQIKDEAYDKEFGLTRNERLKKMCLEEVIDEIFVVRYDVFLEICQQFHIEGENPSEKYLALKHKIEKGYTSLHELLYKELVQKG</sequence>
<name>A0ABT7UGR6_9FIRM</name>
<gene>
    <name evidence="1" type="ORF">QUV98_03255</name>
</gene>
<accession>A0ABT7UGR6</accession>
<proteinExistence type="predicted"/>
<evidence type="ECO:0000313" key="2">
    <source>
        <dbReference type="Proteomes" id="UP001529275"/>
    </source>
</evidence>
<protein>
    <recommendedName>
        <fullName evidence="3">NERD domain-containing protein</fullName>
    </recommendedName>
</protein>
<evidence type="ECO:0000313" key="1">
    <source>
        <dbReference type="EMBL" id="MDM8195335.1"/>
    </source>
</evidence>
<reference evidence="2" key="1">
    <citation type="submission" date="2023-06" db="EMBL/GenBank/DDBJ databases">
        <title>Identification and characterization of horizontal gene transfer across gut microbiota members of farm animals based on homology search.</title>
        <authorList>
            <person name="Zeman M."/>
            <person name="Kubasova T."/>
            <person name="Jahodarova E."/>
            <person name="Nykrynova M."/>
            <person name="Rychlik I."/>
        </authorList>
    </citation>
    <scope>NUCLEOTIDE SEQUENCE [LARGE SCALE GENOMIC DNA]</scope>
    <source>
        <strain evidence="2">ET341</strain>
    </source>
</reference>
<comment type="caution">
    <text evidence="1">The sequence shown here is derived from an EMBL/GenBank/DDBJ whole genome shotgun (WGS) entry which is preliminary data.</text>
</comment>
<evidence type="ECO:0008006" key="3">
    <source>
        <dbReference type="Google" id="ProtNLM"/>
    </source>
</evidence>
<organism evidence="1 2">
    <name type="scientific">Massilimicrobiota timonensis</name>
    <dbReference type="NCBI Taxonomy" id="1776392"/>
    <lineage>
        <taxon>Bacteria</taxon>
        <taxon>Bacillati</taxon>
        <taxon>Bacillota</taxon>
        <taxon>Erysipelotrichia</taxon>
        <taxon>Erysipelotrichales</taxon>
        <taxon>Erysipelotrichaceae</taxon>
        <taxon>Massilimicrobiota</taxon>
    </lineage>
</organism>
<dbReference type="RefSeq" id="WP_241146938.1">
    <property type="nucleotide sequence ID" value="NZ_JAUDCK010000007.1"/>
</dbReference>
<keyword evidence="2" id="KW-1185">Reference proteome</keyword>